<name>A0A4P7HI27_9RHOB</name>
<accession>A0A4P7HI27</accession>
<gene>
    <name evidence="1" type="ORF">E4191_02470</name>
</gene>
<dbReference type="KEGG" id="plia:E4191_02470"/>
<dbReference type="PANTHER" id="PTHR35175">
    <property type="entry name" value="DUF1289 DOMAIN-CONTAINING PROTEIN"/>
    <property type="match status" value="1"/>
</dbReference>
<sequence length="62" mass="6938">MIDSPCIKLCRIDPDRALCLGCWRTLDEIAAWGAMPPEARRAIMRDLLPARQALSDMPLRGS</sequence>
<evidence type="ECO:0000313" key="1">
    <source>
        <dbReference type="EMBL" id="QBX33709.1"/>
    </source>
</evidence>
<organism evidence="1 2">
    <name type="scientific">Paracoccus liaowanqingii</name>
    <dbReference type="NCBI Taxonomy" id="2560053"/>
    <lineage>
        <taxon>Bacteria</taxon>
        <taxon>Pseudomonadati</taxon>
        <taxon>Pseudomonadota</taxon>
        <taxon>Alphaproteobacteria</taxon>
        <taxon>Rhodobacterales</taxon>
        <taxon>Paracoccaceae</taxon>
        <taxon>Paracoccus</taxon>
    </lineage>
</organism>
<dbReference type="Proteomes" id="UP000296374">
    <property type="component" value="Chromosome"/>
</dbReference>
<dbReference type="InterPro" id="IPR010710">
    <property type="entry name" value="DUF1289"/>
</dbReference>
<dbReference type="RefSeq" id="WP_135312005.1">
    <property type="nucleotide sequence ID" value="NZ_CP038439.1"/>
</dbReference>
<dbReference type="PANTHER" id="PTHR35175:SF2">
    <property type="entry name" value="DUF1289 DOMAIN-CONTAINING PROTEIN"/>
    <property type="match status" value="1"/>
</dbReference>
<protein>
    <submittedName>
        <fullName evidence="1">DUF1289 domain-containing protein</fullName>
    </submittedName>
</protein>
<reference evidence="2" key="1">
    <citation type="submission" date="2019-03" db="EMBL/GenBank/DDBJ databases">
        <authorList>
            <person name="Li J."/>
        </authorList>
    </citation>
    <scope>NUCLEOTIDE SEQUENCE [LARGE SCALE GENOMIC DNA]</scope>
    <source>
        <strain evidence="2">2251</strain>
    </source>
</reference>
<dbReference type="EMBL" id="CP038439">
    <property type="protein sequence ID" value="QBX33709.1"/>
    <property type="molecule type" value="Genomic_DNA"/>
</dbReference>
<proteinExistence type="predicted"/>
<evidence type="ECO:0000313" key="2">
    <source>
        <dbReference type="Proteomes" id="UP000296374"/>
    </source>
</evidence>
<dbReference type="AlphaFoldDB" id="A0A4P7HI27"/>
<dbReference type="Pfam" id="PF06945">
    <property type="entry name" value="DUF1289"/>
    <property type="match status" value="1"/>
</dbReference>